<dbReference type="InterPro" id="IPR029058">
    <property type="entry name" value="AB_hydrolase_fold"/>
</dbReference>
<reference evidence="2 3" key="1">
    <citation type="submission" date="2019-10" db="EMBL/GenBank/DDBJ databases">
        <authorList>
            <person name="Zack K.M."/>
            <person name="Garlena R.A."/>
            <person name="Russell D.A."/>
            <person name="Pope W.H."/>
            <person name="Jacobs-Sera D."/>
            <person name="Hatfull G.F."/>
        </authorList>
    </citation>
    <scope>NUCLEOTIDE SEQUENCE [LARGE SCALE GENOMIC DNA]</scope>
</reference>
<dbReference type="GeneID" id="60327885"/>
<dbReference type="KEGG" id="vg:60327885"/>
<dbReference type="Proteomes" id="UP000424681">
    <property type="component" value="Segment"/>
</dbReference>
<feature type="region of interest" description="Disordered" evidence="1">
    <location>
        <begin position="37"/>
        <end position="71"/>
    </location>
</feature>
<protein>
    <submittedName>
        <fullName evidence="2">Lysin B</fullName>
    </submittedName>
</protein>
<keyword evidence="3" id="KW-1185">Reference proteome</keyword>
<sequence>MSTPLWLRPSSVRALKAWSAVTRTAIRRTTASRISDGIPGRPTVWTQSGTELIRPSKRPTANTGTSSRPRTPWFSAESIADAGNVTDWIRAEGLPKMEIDGAWVGIGLGDASEEVGKIRDFGRRKFSYWRELPDTRDAQGLPLFDEAMTAAVSEMQARYSAAGQLRPGLYIPGIVGAETKYVMGYLPRPVVDTRPVLITVCGTGVPWWIGPDADTARAVEDKYLWQPIGYPAAPFPMGKSITAGITEAHNQANRWRERIETHGAALAGYSQGAVVVSELWMNHIAPETGSLHWMKPHIEKAVTWGNPNRELGHVWADHGGSPMAPSNTQGVSSNGMRDTPPWWRDYAHQGDLYACTEPGDTQEVRNAIWQIVRDLDLFTGPDSLLAQVVELVQAPLPEAIAITKALLDAGMFFAKRTGPHVDYNVQPAIDYLRT</sequence>
<dbReference type="Gene3D" id="1.10.10.1120">
    <property type="entry name" value="Lysin B, C-terminal linker domain"/>
    <property type="match status" value="1"/>
</dbReference>
<dbReference type="SUPFAM" id="SSF53474">
    <property type="entry name" value="alpha/beta-Hydrolases"/>
    <property type="match status" value="1"/>
</dbReference>
<dbReference type="Gene3D" id="3.40.50.1820">
    <property type="entry name" value="alpha/beta hydrolase"/>
    <property type="match status" value="1"/>
</dbReference>
<organism evidence="2 3">
    <name type="scientific">Mycobacterium phage Eish</name>
    <dbReference type="NCBI Taxonomy" id="2656575"/>
    <lineage>
        <taxon>Viruses</taxon>
        <taxon>Duplodnaviria</taxon>
        <taxon>Heunggongvirae</taxon>
        <taxon>Uroviricota</taxon>
        <taxon>Caudoviricetes</taxon>
        <taxon>Gracegardnervirinae</taxon>
        <taxon>Cheoctovirus</taxon>
        <taxon>Cheoctovirus eish</taxon>
    </lineage>
</organism>
<name>A0A649V7U9_9CAUD</name>
<evidence type="ECO:0000313" key="3">
    <source>
        <dbReference type="Proteomes" id="UP000424681"/>
    </source>
</evidence>
<proteinExistence type="predicted"/>
<evidence type="ECO:0000256" key="1">
    <source>
        <dbReference type="SAM" id="MobiDB-lite"/>
    </source>
</evidence>
<dbReference type="InterPro" id="IPR041855">
    <property type="entry name" value="Lysin_B_C_ter"/>
</dbReference>
<feature type="compositionally biased region" description="Polar residues" evidence="1">
    <location>
        <begin position="59"/>
        <end position="69"/>
    </location>
</feature>
<gene>
    <name evidence="2" type="primary">31</name>
    <name evidence="2" type="ORF">PBI_EISH_31</name>
</gene>
<accession>A0A649V7U9</accession>
<dbReference type="EMBL" id="MN585975">
    <property type="protein sequence ID" value="QGJ88407.1"/>
    <property type="molecule type" value="Genomic_DNA"/>
</dbReference>
<dbReference type="RefSeq" id="YP_009956373.1">
    <property type="nucleotide sequence ID" value="NC_051651.1"/>
</dbReference>
<evidence type="ECO:0000313" key="2">
    <source>
        <dbReference type="EMBL" id="QGJ88407.1"/>
    </source>
</evidence>